<dbReference type="AlphaFoldDB" id="A0A841IWB5"/>
<dbReference type="GO" id="GO:0051607">
    <property type="term" value="P:defense response to virus"/>
    <property type="evidence" value="ECO:0007669"/>
    <property type="project" value="UniProtKB-KW"/>
</dbReference>
<keyword evidence="3" id="KW-1185">Reference proteome</keyword>
<name>A0A841IWB5_9SPHN</name>
<evidence type="ECO:0008006" key="4">
    <source>
        <dbReference type="Google" id="ProtNLM"/>
    </source>
</evidence>
<gene>
    <name evidence="2" type="ORF">FHS92_000634</name>
</gene>
<proteinExistence type="predicted"/>
<sequence>MNRPLFPSPNPVSNEADILMVEVLARFQQPPGKYAIAEERYVTLAGWIERDGSPLKGNVSVVYPQGGVAQGSSIASRATNDEFDVDAMVELLPHIDRGPAHVLDLLYHTVRGEPGSRYYSMTTRCTRCVQVGYADNMHVDLTPAVLQVGTPLRQSTIFHHRPEDGNNPGMRFTGNPYGFNEWFKLNTPPELMLKAAFDENRTYAATEPLPEQVGMHGMSRALASLQFVKRFRNLRYDRRDCRCPPSVLLAKLVAQYKAREFRFAAAVLEHMRNLFDIFTGHQSRSTLIHEVNPACSADVLTDRWPSALSDQALWISDLRHLVAQLDVFVNGEITLTQRKAILADLFGEQAAGDAVFAFAERMGRMKDLGQTRYVGNTGRLILPGAALLSGTRAQAMPQTSYFGGRLK</sequence>
<organism evidence="2 3">
    <name type="scientific">Sphingobium subterraneum</name>
    <dbReference type="NCBI Taxonomy" id="627688"/>
    <lineage>
        <taxon>Bacteria</taxon>
        <taxon>Pseudomonadati</taxon>
        <taxon>Pseudomonadota</taxon>
        <taxon>Alphaproteobacteria</taxon>
        <taxon>Sphingomonadales</taxon>
        <taxon>Sphingomonadaceae</taxon>
        <taxon>Sphingobium</taxon>
    </lineage>
</organism>
<evidence type="ECO:0000313" key="3">
    <source>
        <dbReference type="Proteomes" id="UP000552700"/>
    </source>
</evidence>
<protein>
    <recommendedName>
        <fullName evidence="4">Nucleotidyltransferase</fullName>
    </recommendedName>
</protein>
<dbReference type="GO" id="GO:0016779">
    <property type="term" value="F:nucleotidyltransferase activity"/>
    <property type="evidence" value="ECO:0007669"/>
    <property type="project" value="InterPro"/>
</dbReference>
<dbReference type="Proteomes" id="UP000552700">
    <property type="component" value="Unassembled WGS sequence"/>
</dbReference>
<comment type="caution">
    <text evidence="2">The sequence shown here is derived from an EMBL/GenBank/DDBJ whole genome shotgun (WGS) entry which is preliminary data.</text>
</comment>
<dbReference type="EMBL" id="JACIJP010000001">
    <property type="protein sequence ID" value="MBB6122927.1"/>
    <property type="molecule type" value="Genomic_DNA"/>
</dbReference>
<reference evidence="2 3" key="1">
    <citation type="submission" date="2020-08" db="EMBL/GenBank/DDBJ databases">
        <title>Genomic Encyclopedia of Type Strains, Phase IV (KMG-IV): sequencing the most valuable type-strain genomes for metagenomic binning, comparative biology and taxonomic classification.</title>
        <authorList>
            <person name="Goeker M."/>
        </authorList>
    </citation>
    <scope>NUCLEOTIDE SEQUENCE [LARGE SCALE GENOMIC DNA]</scope>
    <source>
        <strain evidence="2 3">DSM 102255</strain>
    </source>
</reference>
<evidence type="ECO:0000256" key="1">
    <source>
        <dbReference type="ARBA" id="ARBA00023118"/>
    </source>
</evidence>
<dbReference type="RefSeq" id="WP_184077439.1">
    <property type="nucleotide sequence ID" value="NZ_JACIJP010000001.1"/>
</dbReference>
<keyword evidence="1" id="KW-0051">Antiviral defense</keyword>
<accession>A0A841IWB5</accession>
<dbReference type="InterPro" id="IPR006116">
    <property type="entry name" value="NT_2-5OAS_ClassI-CCAase"/>
</dbReference>
<dbReference type="Pfam" id="PF18144">
    <property type="entry name" value="SMODS"/>
    <property type="match status" value="1"/>
</dbReference>
<evidence type="ECO:0000313" key="2">
    <source>
        <dbReference type="EMBL" id="MBB6122927.1"/>
    </source>
</evidence>
<dbReference type="CDD" id="cd05400">
    <property type="entry name" value="NT_2-5OAS_ClassI-CCAase"/>
    <property type="match status" value="1"/>
</dbReference>